<feature type="zinc finger region" description="C3H1-type" evidence="4">
    <location>
        <begin position="371"/>
        <end position="397"/>
    </location>
</feature>
<dbReference type="OrthoDB" id="410307at2759"/>
<feature type="zinc finger region" description="C3H1-type" evidence="4">
    <location>
        <begin position="318"/>
        <end position="344"/>
    </location>
</feature>
<evidence type="ECO:0000313" key="9">
    <source>
        <dbReference type="Proteomes" id="UP000317494"/>
    </source>
</evidence>
<feature type="compositionally biased region" description="Acidic residues" evidence="5">
    <location>
        <begin position="574"/>
        <end position="588"/>
    </location>
</feature>
<sequence>MPNDQETLAEIARLAAAINRAQNASLSAQQTPAAPYSQGFRVKANLTETIGRGVRTRLYGNLKLVTKSSTLQTATAALPTNTNSSNTNNGSILQKQQLQLYNSAAVPSENDSNSRPQFIKKGNKLVRVGIQTEKLYHKLSPATSATANANPRKRKKIPKYGNKTLLIRDGVAYSKSKDGMALINNNSEKPEKLSSSNRKRLAAAKIVKEQAPLIKRMSGRTVNINGVEFIVDKSGAKLKRKDLIDVSAPQQSLSMPKSGYVCTSPSLKTPRRVKLNGITYRRSKRGNLVLNVKEALANATRLPTEKRFKSHNKTLKVKPKVYCVFYSRFGKCKNNPCRFEHSAERLRMCPDFLKKSPCKETPCHLSHQPLPQKVPLCLFYERDKCGRSNCPFLHVKSPADAPICPDFANQAWCDKGAACDERHEFKCPEFTAKGSCSNSKCRLPHAVCWSRRNMVRQKTEEELEDEEHRRMWARMSDSDDEEAELAQMQIIPRFDEDDEFADCAEAGEAVNATVSGLHDDSDKDGDDTDSSNSEDEEEDDYDASSTSTGDDEHHDDQKLQPDQIDAESTSSSESEVDEEEVGQEEGDYDFSLNIVVDDDEGLAQGEADD</sequence>
<dbReference type="EMBL" id="QEAN01000083">
    <property type="protein sequence ID" value="TPX49385.1"/>
    <property type="molecule type" value="Genomic_DNA"/>
</dbReference>
<evidence type="ECO:0000313" key="7">
    <source>
        <dbReference type="EMBL" id="TPX44237.1"/>
    </source>
</evidence>
<evidence type="ECO:0000256" key="2">
    <source>
        <dbReference type="ARBA" id="ARBA00022771"/>
    </source>
</evidence>
<organism evidence="7 10">
    <name type="scientific">Synchytrium endobioticum</name>
    <dbReference type="NCBI Taxonomy" id="286115"/>
    <lineage>
        <taxon>Eukaryota</taxon>
        <taxon>Fungi</taxon>
        <taxon>Fungi incertae sedis</taxon>
        <taxon>Chytridiomycota</taxon>
        <taxon>Chytridiomycota incertae sedis</taxon>
        <taxon>Chytridiomycetes</taxon>
        <taxon>Synchytriales</taxon>
        <taxon>Synchytriaceae</taxon>
        <taxon>Synchytrium</taxon>
    </lineage>
</organism>
<evidence type="ECO:0000256" key="5">
    <source>
        <dbReference type="SAM" id="MobiDB-lite"/>
    </source>
</evidence>
<feature type="zinc finger region" description="C3H1-type" evidence="4">
    <location>
        <begin position="398"/>
        <end position="426"/>
    </location>
</feature>
<dbReference type="PANTHER" id="PTHR46156">
    <property type="entry name" value="CCCH ZINGC FINGER"/>
    <property type="match status" value="1"/>
</dbReference>
<evidence type="ECO:0000313" key="10">
    <source>
        <dbReference type="Proteomes" id="UP000320475"/>
    </source>
</evidence>
<reference evidence="9 10" key="1">
    <citation type="journal article" date="2019" name="Sci. Rep.">
        <title>Comparative genomics of chytrid fungi reveal insights into the obligate biotrophic and pathogenic lifestyle of Synchytrium endobioticum.</title>
        <authorList>
            <person name="van de Vossenberg B.T.L.H."/>
            <person name="Warris S."/>
            <person name="Nguyen H.D.T."/>
            <person name="van Gent-Pelzer M.P.E."/>
            <person name="Joly D.L."/>
            <person name="van de Geest H.C."/>
            <person name="Bonants P.J.M."/>
            <person name="Smith D.S."/>
            <person name="Levesque C.A."/>
            <person name="van der Lee T.A.J."/>
        </authorList>
    </citation>
    <scope>NUCLEOTIDE SEQUENCE [LARGE SCALE GENOMIC DNA]</scope>
    <source>
        <strain evidence="7 10">LEV6574</strain>
        <strain evidence="8 9">MB42</strain>
    </source>
</reference>
<feature type="region of interest" description="Disordered" evidence="5">
    <location>
        <begin position="512"/>
        <end position="609"/>
    </location>
</feature>
<gene>
    <name evidence="7" type="ORF">SeLEV6574_g04611</name>
    <name evidence="8" type="ORF">SeMB42_g02626</name>
</gene>
<evidence type="ECO:0000313" key="8">
    <source>
        <dbReference type="EMBL" id="TPX49385.1"/>
    </source>
</evidence>
<dbReference type="VEuPathDB" id="FungiDB:SeMB42_g02626"/>
<feature type="domain" description="C3H1-type" evidence="6">
    <location>
        <begin position="318"/>
        <end position="344"/>
    </location>
</feature>
<evidence type="ECO:0000256" key="3">
    <source>
        <dbReference type="ARBA" id="ARBA00022833"/>
    </source>
</evidence>
<evidence type="ECO:0000256" key="4">
    <source>
        <dbReference type="PROSITE-ProRule" id="PRU00723"/>
    </source>
</evidence>
<keyword evidence="2 4" id="KW-0863">Zinc-finger</keyword>
<protein>
    <recommendedName>
        <fullName evidence="6">C3H1-type domain-containing protein</fullName>
    </recommendedName>
</protein>
<evidence type="ECO:0000259" key="6">
    <source>
        <dbReference type="PROSITE" id="PS50103"/>
    </source>
</evidence>
<dbReference type="PANTHER" id="PTHR46156:SF1">
    <property type="entry name" value="ZINC FINGER CCCH DOMAIN-CONTAINING PROTEIN 3"/>
    <property type="match status" value="1"/>
</dbReference>
<dbReference type="SMART" id="SM00356">
    <property type="entry name" value="ZnF_C3H1"/>
    <property type="match status" value="4"/>
</dbReference>
<dbReference type="Proteomes" id="UP000317494">
    <property type="component" value="Unassembled WGS sequence"/>
</dbReference>
<keyword evidence="9" id="KW-1185">Reference proteome</keyword>
<accession>A0A507CYE7</accession>
<dbReference type="EMBL" id="QEAM01000191">
    <property type="protein sequence ID" value="TPX44237.1"/>
    <property type="molecule type" value="Genomic_DNA"/>
</dbReference>
<dbReference type="GO" id="GO:0005634">
    <property type="term" value="C:nucleus"/>
    <property type="evidence" value="ECO:0007669"/>
    <property type="project" value="TreeGrafter"/>
</dbReference>
<feature type="compositionally biased region" description="Basic and acidic residues" evidence="5">
    <location>
        <begin position="550"/>
        <end position="559"/>
    </location>
</feature>
<dbReference type="PROSITE" id="PS50103">
    <property type="entry name" value="ZF_C3H1"/>
    <property type="match status" value="3"/>
</dbReference>
<feature type="domain" description="C3H1-type" evidence="6">
    <location>
        <begin position="398"/>
        <end position="426"/>
    </location>
</feature>
<evidence type="ECO:0000256" key="1">
    <source>
        <dbReference type="ARBA" id="ARBA00022723"/>
    </source>
</evidence>
<dbReference type="Gene3D" id="4.10.1000.10">
    <property type="entry name" value="Zinc finger, CCCH-type"/>
    <property type="match status" value="1"/>
</dbReference>
<dbReference type="InterPro" id="IPR000571">
    <property type="entry name" value="Znf_CCCH"/>
</dbReference>
<feature type="compositionally biased region" description="Acidic residues" evidence="5">
    <location>
        <begin position="522"/>
        <end position="542"/>
    </location>
</feature>
<dbReference type="AlphaFoldDB" id="A0A507CYE7"/>
<dbReference type="InterPro" id="IPR036855">
    <property type="entry name" value="Znf_CCCH_sf"/>
</dbReference>
<feature type="domain" description="C3H1-type" evidence="6">
    <location>
        <begin position="371"/>
        <end position="397"/>
    </location>
</feature>
<keyword evidence="3 4" id="KW-0862">Zinc</keyword>
<dbReference type="STRING" id="286115.A0A507CYE7"/>
<keyword evidence="1 4" id="KW-0479">Metal-binding</keyword>
<name>A0A507CYE7_9FUNG</name>
<proteinExistence type="predicted"/>
<comment type="caution">
    <text evidence="7">The sequence shown here is derived from an EMBL/GenBank/DDBJ whole genome shotgun (WGS) entry which is preliminary data.</text>
</comment>
<dbReference type="SUPFAM" id="SSF90229">
    <property type="entry name" value="CCCH zinc finger"/>
    <property type="match status" value="1"/>
</dbReference>
<feature type="compositionally biased region" description="Acidic residues" evidence="5">
    <location>
        <begin position="596"/>
        <end position="609"/>
    </location>
</feature>
<dbReference type="GO" id="GO:0008270">
    <property type="term" value="F:zinc ion binding"/>
    <property type="evidence" value="ECO:0007669"/>
    <property type="project" value="UniProtKB-KW"/>
</dbReference>
<dbReference type="Proteomes" id="UP000320475">
    <property type="component" value="Unassembled WGS sequence"/>
</dbReference>